<evidence type="ECO:0000313" key="4">
    <source>
        <dbReference type="Proteomes" id="UP001552502"/>
    </source>
</evidence>
<evidence type="ECO:0000256" key="1">
    <source>
        <dbReference type="SAM" id="Coils"/>
    </source>
</evidence>
<dbReference type="Proteomes" id="UP001552502">
    <property type="component" value="Unassembled WGS sequence"/>
</dbReference>
<evidence type="ECO:0000256" key="2">
    <source>
        <dbReference type="SAM" id="Phobius"/>
    </source>
</evidence>
<protein>
    <submittedName>
        <fullName evidence="3">Uncharacterized protein</fullName>
    </submittedName>
</protein>
<keyword evidence="1" id="KW-0175">Coiled coil</keyword>
<comment type="caution">
    <text evidence="3">The sequence shown here is derived from an EMBL/GenBank/DDBJ whole genome shotgun (WGS) entry which is preliminary data.</text>
</comment>
<name>A0ABV3I9R9_9BACI</name>
<feature type="transmembrane region" description="Helical" evidence="2">
    <location>
        <begin position="86"/>
        <end position="105"/>
    </location>
</feature>
<proteinExistence type="predicted"/>
<reference evidence="3 4" key="1">
    <citation type="journal article" date="2023" name="Proc. Natl. Acad. Sci. U.S.A.">
        <title>Bacterial tolerance to host-exuded specialized metabolites structures the maize root microbiome.</title>
        <authorList>
            <person name="Thoenen L."/>
            <person name="Giroud C."/>
            <person name="Kreuzer M."/>
            <person name="Waelchli J."/>
            <person name="Gfeller V."/>
            <person name="Deslandes-Herold G."/>
            <person name="Mateo P."/>
            <person name="Robert C.A.M."/>
            <person name="Ahrens C.H."/>
            <person name="Rubio-Somoza I."/>
            <person name="Bruggmann R."/>
            <person name="Erb M."/>
            <person name="Schlaeppi K."/>
        </authorList>
    </citation>
    <scope>NUCLEOTIDE SEQUENCE [LARGE SCALE GENOMIC DNA]</scope>
    <source>
        <strain evidence="3 4">LBA1-1-1.1</strain>
    </source>
</reference>
<keyword evidence="2" id="KW-0472">Membrane</keyword>
<evidence type="ECO:0000313" key="3">
    <source>
        <dbReference type="EMBL" id="MEV4911015.1"/>
    </source>
</evidence>
<feature type="transmembrane region" description="Helical" evidence="2">
    <location>
        <begin position="44"/>
        <end position="74"/>
    </location>
</feature>
<keyword evidence="4" id="KW-1185">Reference proteome</keyword>
<dbReference type="RefSeq" id="WP_199639722.1">
    <property type="nucleotide sequence ID" value="NZ_JBEGIE010000001.1"/>
</dbReference>
<organism evidence="3 4">
    <name type="scientific">Bacillus proteolyticus</name>
    <dbReference type="NCBI Taxonomy" id="2026192"/>
    <lineage>
        <taxon>Bacteria</taxon>
        <taxon>Bacillati</taxon>
        <taxon>Bacillota</taxon>
        <taxon>Bacilli</taxon>
        <taxon>Bacillales</taxon>
        <taxon>Bacillaceae</taxon>
        <taxon>Bacillus</taxon>
        <taxon>Bacillus cereus group</taxon>
    </lineage>
</organism>
<accession>A0ABV3I9R9</accession>
<feature type="coiled-coil region" evidence="1">
    <location>
        <begin position="219"/>
        <end position="246"/>
    </location>
</feature>
<gene>
    <name evidence="3" type="ORF">MRBLBA1_001667</name>
</gene>
<dbReference type="EMBL" id="JBEGIE010000001">
    <property type="protein sequence ID" value="MEV4911015.1"/>
    <property type="molecule type" value="Genomic_DNA"/>
</dbReference>
<keyword evidence="2" id="KW-1133">Transmembrane helix</keyword>
<feature type="transmembrane region" description="Helical" evidence="2">
    <location>
        <begin position="12"/>
        <end position="32"/>
    </location>
</feature>
<sequence>MEENKKSKRFYAVAFLVSTSYIWLLILGAYSMGIPQYNNLLYGILLMTAFTFIFTIPILYIGIPLVYIGLALVLLRIFSVKRMLSYYALSWVVLWITLQAPLLIYGHHEKNYIFKEQVEKQQIVEKVKAAVEKKNGPIKITDMFKDSMQDWNESAGSPAHPKLNIRYELVNCDKGKEKRISGYSCTSTIETYYKDKKWIVDLDSKENANAMNILKNNQKAEEKEKKESLSAEEETLIRNRAELKAVEYLKEDFNLNLTIVKQTFNKNTNSNNKANPLSYKVHETIFNGYLNEDLHKDVTVRVEYDPNTKKYFIHMYKFEMSDESDKEIEKQIELKKAKTN</sequence>
<keyword evidence="2" id="KW-0812">Transmembrane</keyword>